<feature type="compositionally biased region" description="Basic and acidic residues" evidence="3">
    <location>
        <begin position="666"/>
        <end position="679"/>
    </location>
</feature>
<dbReference type="InterPro" id="IPR032675">
    <property type="entry name" value="LRR_dom_sf"/>
</dbReference>
<reference evidence="5" key="1">
    <citation type="thesis" date="2020" institute="ProQuest LLC" country="789 East Eisenhower Parkway, Ann Arbor, MI, USA">
        <title>Comparative Genomics and Chromosome Evolution.</title>
        <authorList>
            <person name="Mudd A.B."/>
        </authorList>
    </citation>
    <scope>NUCLEOTIDE SEQUENCE</scope>
    <source>
        <strain evidence="5">237g6f4</strain>
        <tissue evidence="5">Blood</tissue>
    </source>
</reference>
<feature type="region of interest" description="Disordered" evidence="3">
    <location>
        <begin position="1"/>
        <end position="138"/>
    </location>
</feature>
<dbReference type="EMBL" id="WNYA01000001">
    <property type="protein sequence ID" value="KAG8595863.1"/>
    <property type="molecule type" value="Genomic_DNA"/>
</dbReference>
<dbReference type="SMART" id="SM00256">
    <property type="entry name" value="FBOX"/>
    <property type="match status" value="1"/>
</dbReference>
<sequence length="1237" mass="138961">MELSPNNSPQSPPDLDNHVTDTPRTSNLKFLRAKRLNYFCDKSSPNPLPKKKELQNGGKTSRILTPRKCHSAPTTNHIPADSSVSKKLNAEVKPLSLNGETSLEDKEKAKPGSSIQDVQANSGKEHLPNNPASQSESLPIIQSETKEHRKNSKTQTTEPCMLNKSFPNILHPTVSNPPVASSHHTLQPMMKEDSKDIAIQHGPKSESNVLFTDLDLQSSHGEPEIVVSPIHHNTLFTPQKIKDQNDLPHGLTKTESDEEDLLHSTHRSVLRSSCITDLDQDLLEDLSVPEIDKLHHVMTWAKKFLDKCNSDILSKNTDEDTSSEPNVNNGDSDVNLNVKSLEFGDFTRHPYLGDKPKETTPGQCRVPKSSRSLSKSKTTNLDSSMDNFFHSDTEDNLSARSNRVCPQLGKNSHIKKAFTMKSYADFGDQFFDNIKQDCIDLFENGHQPKQEHYNTHNDSKPSMVLKDYSINRENASSSPDSYLDTERLNSLLEDLKLIEKGLEKNGEEDGSRTNRTFVVKKSVKHDPTTFMPMSENILHVTEPASHRSDSNRIYQECPACSFSNTTSSNWCAECGSALNSEKNKPNGSKILNLPTRHILDDAAVDDFFSVTNQRKNIDDNPKRKAKELGRAVCWESHSDVVSDSDSSVLDKYFYYVKQLDILKSQEKEKQTEHFPDLHTSETSSDDEDYSMPRIRRYPAKPWDDTKTPAADIYQLGDHSTKENNLKRSTEHNNGTVLSNVKSPLDRKLQKTPYSSSKVAGPRRYWEKSSIAWSSYTHGELKPRSHHSIRRPTSADSQKNKDQSQGDKDKGAVIEHLCRDKWERSTQYHQKTCEGKNGSMWLLLPDELWIYIFSLLSHGELAKVAQVCQRFRLIANDDSLWKVIKVTNCHSLKDSCLVSIGLHRPETLSLYRCHDDAQNITDIGFRQLFQHCKDSLKELNITNCSGEIFKGDTVLFFANSYCTQLTSVDISWTGATDKGIISLIQTCTCLQSLSMNGCNITENSIMALLQTHCKSLVKLEIFGCHALTAKCLISVATECVNLENLNIGRIPKATDMCLAKIASDLHKITTLNLTGLNAVRDRAVHHIVKQCVKLENLTLSSCLQVTDVSLVEISTYRTTIKYLDLSGCKKVSDIGIQALARSCQQLRYLDLSSTRTGKRGVCLIASYCYTTLECLKLSFCKEITADAIEKLCKNCKRLKVLHLYGCRVSPDLGQIKKFSKSFQILHDLSIPTSNILGE</sequence>
<feature type="compositionally biased region" description="Basic and acidic residues" evidence="3">
    <location>
        <begin position="349"/>
        <end position="358"/>
    </location>
</feature>
<dbReference type="PROSITE" id="PS50181">
    <property type="entry name" value="FBOX"/>
    <property type="match status" value="1"/>
</dbReference>
<dbReference type="SMART" id="SM00367">
    <property type="entry name" value="LRR_CC"/>
    <property type="match status" value="10"/>
</dbReference>
<dbReference type="Pfam" id="PF25372">
    <property type="entry name" value="DUF7885"/>
    <property type="match status" value="1"/>
</dbReference>
<dbReference type="Proteomes" id="UP000824782">
    <property type="component" value="Unassembled WGS sequence"/>
</dbReference>
<dbReference type="Pfam" id="PF13516">
    <property type="entry name" value="LRR_6"/>
    <property type="match status" value="1"/>
</dbReference>
<feature type="region of interest" description="Disordered" evidence="3">
    <location>
        <begin position="316"/>
        <end position="335"/>
    </location>
</feature>
<gene>
    <name evidence="5" type="ORF">GDO81_001658</name>
</gene>
<dbReference type="PANTHER" id="PTHR13318:SF235">
    <property type="entry name" value="F-BOX DOMAIN-CONTAINING PROTEIN"/>
    <property type="match status" value="1"/>
</dbReference>
<name>A0AAV7DFA2_ENGPU</name>
<feature type="region of interest" description="Disordered" evidence="3">
    <location>
        <begin position="241"/>
        <end position="260"/>
    </location>
</feature>
<evidence type="ECO:0000256" key="3">
    <source>
        <dbReference type="SAM" id="MobiDB-lite"/>
    </source>
</evidence>
<feature type="compositionally biased region" description="Basic and acidic residues" evidence="3">
    <location>
        <begin position="718"/>
        <end position="730"/>
    </location>
</feature>
<evidence type="ECO:0000313" key="6">
    <source>
        <dbReference type="Proteomes" id="UP000824782"/>
    </source>
</evidence>
<feature type="compositionally biased region" description="Polar residues" evidence="3">
    <location>
        <begin position="72"/>
        <end position="86"/>
    </location>
</feature>
<comment type="caution">
    <text evidence="5">The sequence shown here is derived from an EMBL/GenBank/DDBJ whole genome shotgun (WGS) entry which is preliminary data.</text>
</comment>
<dbReference type="Pfam" id="PF12937">
    <property type="entry name" value="F-box-like"/>
    <property type="match status" value="1"/>
</dbReference>
<feature type="compositionally biased region" description="Polar residues" evidence="3">
    <location>
        <begin position="323"/>
        <end position="335"/>
    </location>
</feature>
<dbReference type="InterPro" id="IPR001611">
    <property type="entry name" value="Leu-rich_rpt"/>
</dbReference>
<dbReference type="Gene3D" id="3.80.10.10">
    <property type="entry name" value="Ribonuclease Inhibitor"/>
    <property type="match status" value="2"/>
</dbReference>
<dbReference type="AlphaFoldDB" id="A0AAV7DFA2"/>
<proteinExistence type="predicted"/>
<feature type="region of interest" description="Disordered" evidence="3">
    <location>
        <begin position="349"/>
        <end position="379"/>
    </location>
</feature>
<dbReference type="SUPFAM" id="SSF81383">
    <property type="entry name" value="F-box domain"/>
    <property type="match status" value="1"/>
</dbReference>
<feature type="region of interest" description="Disordered" evidence="3">
    <location>
        <begin position="666"/>
        <end position="759"/>
    </location>
</feature>
<keyword evidence="6" id="KW-1185">Reference proteome</keyword>
<feature type="compositionally biased region" description="Polar residues" evidence="3">
    <location>
        <begin position="113"/>
        <end position="122"/>
    </location>
</feature>
<dbReference type="GO" id="GO:0031146">
    <property type="term" value="P:SCF-dependent proteasomal ubiquitin-dependent protein catabolic process"/>
    <property type="evidence" value="ECO:0007669"/>
    <property type="project" value="TreeGrafter"/>
</dbReference>
<evidence type="ECO:0000259" key="4">
    <source>
        <dbReference type="PROSITE" id="PS50181"/>
    </source>
</evidence>
<feature type="compositionally biased region" description="Polar residues" evidence="3">
    <location>
        <begin position="731"/>
        <end position="741"/>
    </location>
</feature>
<feature type="region of interest" description="Disordered" evidence="3">
    <location>
        <begin position="781"/>
        <end position="809"/>
    </location>
</feature>
<evidence type="ECO:0000256" key="2">
    <source>
        <dbReference type="ARBA" id="ARBA00022786"/>
    </source>
</evidence>
<keyword evidence="2" id="KW-0833">Ubl conjugation pathway</keyword>
<dbReference type="InterPro" id="IPR006553">
    <property type="entry name" value="Leu-rich_rpt_Cys-con_subtyp"/>
</dbReference>
<protein>
    <recommendedName>
        <fullName evidence="4">F-box domain-containing protein</fullName>
    </recommendedName>
</protein>
<dbReference type="InterPro" id="IPR001810">
    <property type="entry name" value="F-box_dom"/>
</dbReference>
<evidence type="ECO:0000256" key="1">
    <source>
        <dbReference type="ARBA" id="ARBA00022614"/>
    </source>
</evidence>
<dbReference type="InterPro" id="IPR036047">
    <property type="entry name" value="F-box-like_dom_sf"/>
</dbReference>
<feature type="compositionally biased region" description="Basic and acidic residues" evidence="3">
    <location>
        <begin position="797"/>
        <end position="809"/>
    </location>
</feature>
<dbReference type="CDD" id="cd22139">
    <property type="entry name" value="F-box_unchar"/>
    <property type="match status" value="1"/>
</dbReference>
<evidence type="ECO:0000313" key="5">
    <source>
        <dbReference type="EMBL" id="KAG8595863.1"/>
    </source>
</evidence>
<accession>A0AAV7DFA2</accession>
<dbReference type="GO" id="GO:0019005">
    <property type="term" value="C:SCF ubiquitin ligase complex"/>
    <property type="evidence" value="ECO:0007669"/>
    <property type="project" value="TreeGrafter"/>
</dbReference>
<organism evidence="5 6">
    <name type="scientific">Engystomops pustulosus</name>
    <name type="common">Tungara frog</name>
    <name type="synonym">Physalaemus pustulosus</name>
    <dbReference type="NCBI Taxonomy" id="76066"/>
    <lineage>
        <taxon>Eukaryota</taxon>
        <taxon>Metazoa</taxon>
        <taxon>Chordata</taxon>
        <taxon>Craniata</taxon>
        <taxon>Vertebrata</taxon>
        <taxon>Euteleostomi</taxon>
        <taxon>Amphibia</taxon>
        <taxon>Batrachia</taxon>
        <taxon>Anura</taxon>
        <taxon>Neobatrachia</taxon>
        <taxon>Hyloidea</taxon>
        <taxon>Leptodactylidae</taxon>
        <taxon>Leiuperinae</taxon>
        <taxon>Engystomops</taxon>
    </lineage>
</organism>
<dbReference type="SUPFAM" id="SSF52047">
    <property type="entry name" value="RNI-like"/>
    <property type="match status" value="1"/>
</dbReference>
<dbReference type="PANTHER" id="PTHR13318">
    <property type="entry name" value="PARTNER OF PAIRED, ISOFORM B-RELATED"/>
    <property type="match status" value="1"/>
</dbReference>
<feature type="domain" description="F-box" evidence="4">
    <location>
        <begin position="837"/>
        <end position="883"/>
    </location>
</feature>
<keyword evidence="1" id="KW-0433">Leucine-rich repeat</keyword>
<dbReference type="InterPro" id="IPR057207">
    <property type="entry name" value="FBXL15_LRR"/>
</dbReference>